<gene>
    <name evidence="1" type="ORF">S12H4_12997</name>
</gene>
<comment type="caution">
    <text evidence="1">The sequence shown here is derived from an EMBL/GenBank/DDBJ whole genome shotgun (WGS) entry which is preliminary data.</text>
</comment>
<reference evidence="1" key="1">
    <citation type="journal article" date="2014" name="Front. Microbiol.">
        <title>High frequency of phylogenetically diverse reductive dehalogenase-homologous genes in deep subseafloor sedimentary metagenomes.</title>
        <authorList>
            <person name="Kawai M."/>
            <person name="Futagami T."/>
            <person name="Toyoda A."/>
            <person name="Takaki Y."/>
            <person name="Nishi S."/>
            <person name="Hori S."/>
            <person name="Arai W."/>
            <person name="Tsubouchi T."/>
            <person name="Morono Y."/>
            <person name="Uchiyama I."/>
            <person name="Ito T."/>
            <person name="Fujiyama A."/>
            <person name="Inagaki F."/>
            <person name="Takami H."/>
        </authorList>
    </citation>
    <scope>NUCLEOTIDE SEQUENCE</scope>
    <source>
        <strain evidence="1">Expedition CK06-06</strain>
    </source>
</reference>
<sequence>MKKPPIFLSILTLTLAFQAIFLVSIPNVRADQEIPEEFYQALNLNGTYVYNVTQFGGDLNWIGFNWASKYNTTTNDGGQISVNFTGFYDKDPSDTFNLFGSPMSYMDIEFIENQAGMLVSNHTFNNVSNGEAAFNMLLGYNAFQSGFLVPINNLTRLKEQALAQDTGFMTGDISVEETYSFISFDFQQDSGAQNTTLVYEKQSGLLVWARTKMIPITNPLGYTIILVGDSD</sequence>
<dbReference type="AlphaFoldDB" id="X1S1Z8"/>
<organism evidence="1">
    <name type="scientific">marine sediment metagenome</name>
    <dbReference type="NCBI Taxonomy" id="412755"/>
    <lineage>
        <taxon>unclassified sequences</taxon>
        <taxon>metagenomes</taxon>
        <taxon>ecological metagenomes</taxon>
    </lineage>
</organism>
<name>X1S1Z8_9ZZZZ</name>
<protein>
    <submittedName>
        <fullName evidence="1">Uncharacterized protein</fullName>
    </submittedName>
</protein>
<accession>X1S1Z8</accession>
<dbReference type="EMBL" id="BARW01006198">
    <property type="protein sequence ID" value="GAI87047.1"/>
    <property type="molecule type" value="Genomic_DNA"/>
</dbReference>
<feature type="non-terminal residue" evidence="1">
    <location>
        <position position="231"/>
    </location>
</feature>
<evidence type="ECO:0000313" key="1">
    <source>
        <dbReference type="EMBL" id="GAI87047.1"/>
    </source>
</evidence>
<proteinExistence type="predicted"/>